<dbReference type="InterPro" id="IPR013087">
    <property type="entry name" value="Znf_C2H2_type"/>
</dbReference>
<keyword evidence="1" id="KW-0479">Metal-binding</keyword>
<dbReference type="GO" id="GO:0003700">
    <property type="term" value="F:DNA-binding transcription factor activity"/>
    <property type="evidence" value="ECO:0007669"/>
    <property type="project" value="InterPro"/>
</dbReference>
<feature type="compositionally biased region" description="Polar residues" evidence="2">
    <location>
        <begin position="51"/>
        <end position="61"/>
    </location>
</feature>
<evidence type="ECO:0000313" key="5">
    <source>
        <dbReference type="Proteomes" id="UP001457282"/>
    </source>
</evidence>
<sequence>MEKIERETQDFMNVESFSQLPFIRPAPPVNKEKGIRLFGIEFGAGSDPNHESNSVLDNNVCENGKEDEDNRNSNNTNISKSSTENGSESSRRFECHYCCRNFPTSQALGGHQNAHKRERQHAKREHLQSAMVHGGLVSPDAAHVYGLMNYSRLGSAQHPTYPSWNSNYSSSTTTASPRFYGSSSGSYGTQSAPINGSPLGLWRIPSANPNFNRDRSLMNPMVTPLFAGEEMKPVVVGGSGNSQSRYVYESSVQQDHVSLDLHL</sequence>
<evidence type="ECO:0000259" key="3">
    <source>
        <dbReference type="PROSITE" id="PS50157"/>
    </source>
</evidence>
<dbReference type="PROSITE" id="PS00028">
    <property type="entry name" value="ZINC_FINGER_C2H2_1"/>
    <property type="match status" value="1"/>
</dbReference>
<gene>
    <name evidence="4" type="ORF">M0R45_030138</name>
</gene>
<feature type="domain" description="C2H2-type" evidence="3">
    <location>
        <begin position="93"/>
        <end position="120"/>
    </location>
</feature>
<dbReference type="Proteomes" id="UP001457282">
    <property type="component" value="Unassembled WGS sequence"/>
</dbReference>
<keyword evidence="5" id="KW-1185">Reference proteome</keyword>
<dbReference type="PANTHER" id="PTHR46547">
    <property type="entry name" value="ZINC FINGER PROTEIN GIS"/>
    <property type="match status" value="1"/>
</dbReference>
<dbReference type="AlphaFoldDB" id="A0AAW1W9T1"/>
<dbReference type="EMBL" id="JBEDUW010000006">
    <property type="protein sequence ID" value="KAK9921635.1"/>
    <property type="molecule type" value="Genomic_DNA"/>
</dbReference>
<dbReference type="GO" id="GO:0009739">
    <property type="term" value="P:response to gibberellin"/>
    <property type="evidence" value="ECO:0007669"/>
    <property type="project" value="InterPro"/>
</dbReference>
<keyword evidence="1" id="KW-0863">Zinc-finger</keyword>
<dbReference type="GO" id="GO:0010090">
    <property type="term" value="P:trichome morphogenesis"/>
    <property type="evidence" value="ECO:0007669"/>
    <property type="project" value="InterPro"/>
</dbReference>
<organism evidence="4 5">
    <name type="scientific">Rubus argutus</name>
    <name type="common">Southern blackberry</name>
    <dbReference type="NCBI Taxonomy" id="59490"/>
    <lineage>
        <taxon>Eukaryota</taxon>
        <taxon>Viridiplantae</taxon>
        <taxon>Streptophyta</taxon>
        <taxon>Embryophyta</taxon>
        <taxon>Tracheophyta</taxon>
        <taxon>Spermatophyta</taxon>
        <taxon>Magnoliopsida</taxon>
        <taxon>eudicotyledons</taxon>
        <taxon>Gunneridae</taxon>
        <taxon>Pentapetalae</taxon>
        <taxon>rosids</taxon>
        <taxon>fabids</taxon>
        <taxon>Rosales</taxon>
        <taxon>Rosaceae</taxon>
        <taxon>Rosoideae</taxon>
        <taxon>Rosoideae incertae sedis</taxon>
        <taxon>Rubus</taxon>
    </lineage>
</organism>
<dbReference type="InterPro" id="IPR036236">
    <property type="entry name" value="Znf_C2H2_sf"/>
</dbReference>
<keyword evidence="1" id="KW-0862">Zinc</keyword>
<dbReference type="PROSITE" id="PS50157">
    <property type="entry name" value="ZINC_FINGER_C2H2_2"/>
    <property type="match status" value="1"/>
</dbReference>
<dbReference type="SUPFAM" id="SSF57667">
    <property type="entry name" value="beta-beta-alpha zinc fingers"/>
    <property type="match status" value="1"/>
</dbReference>
<protein>
    <recommendedName>
        <fullName evidence="3">C2H2-type domain-containing protein</fullName>
    </recommendedName>
</protein>
<comment type="caution">
    <text evidence="4">The sequence shown here is derived from an EMBL/GenBank/DDBJ whole genome shotgun (WGS) entry which is preliminary data.</text>
</comment>
<dbReference type="PANTHER" id="PTHR46547:SF7">
    <property type="entry name" value="ZINC FINGER PROTEIN GIS"/>
    <property type="match status" value="1"/>
</dbReference>
<name>A0AAW1W9T1_RUBAR</name>
<accession>A0AAW1W9T1</accession>
<evidence type="ECO:0000256" key="2">
    <source>
        <dbReference type="SAM" id="MobiDB-lite"/>
    </source>
</evidence>
<feature type="region of interest" description="Disordered" evidence="2">
    <location>
        <begin position="44"/>
        <end position="88"/>
    </location>
</feature>
<feature type="compositionally biased region" description="Low complexity" evidence="2">
    <location>
        <begin position="72"/>
        <end position="88"/>
    </location>
</feature>
<dbReference type="GO" id="GO:0008270">
    <property type="term" value="F:zinc ion binding"/>
    <property type="evidence" value="ECO:0007669"/>
    <property type="project" value="UniProtKB-KW"/>
</dbReference>
<evidence type="ECO:0000313" key="4">
    <source>
        <dbReference type="EMBL" id="KAK9921635.1"/>
    </source>
</evidence>
<proteinExistence type="predicted"/>
<dbReference type="InterPro" id="IPR044291">
    <property type="entry name" value="GIS/GIS2/ZFP8"/>
</dbReference>
<evidence type="ECO:0000256" key="1">
    <source>
        <dbReference type="PROSITE-ProRule" id="PRU00042"/>
    </source>
</evidence>
<reference evidence="4 5" key="1">
    <citation type="journal article" date="2023" name="G3 (Bethesda)">
        <title>A chromosome-length genome assembly and annotation of blackberry (Rubus argutus, cv. 'Hillquist').</title>
        <authorList>
            <person name="Bruna T."/>
            <person name="Aryal R."/>
            <person name="Dudchenko O."/>
            <person name="Sargent D.J."/>
            <person name="Mead D."/>
            <person name="Buti M."/>
            <person name="Cavallini A."/>
            <person name="Hytonen T."/>
            <person name="Andres J."/>
            <person name="Pham M."/>
            <person name="Weisz D."/>
            <person name="Mascagni F."/>
            <person name="Usai G."/>
            <person name="Natali L."/>
            <person name="Bassil N."/>
            <person name="Fernandez G.E."/>
            <person name="Lomsadze A."/>
            <person name="Armour M."/>
            <person name="Olukolu B."/>
            <person name="Poorten T."/>
            <person name="Britton C."/>
            <person name="Davik J."/>
            <person name="Ashrafi H."/>
            <person name="Aiden E.L."/>
            <person name="Borodovsky M."/>
            <person name="Worthington M."/>
        </authorList>
    </citation>
    <scope>NUCLEOTIDE SEQUENCE [LARGE SCALE GENOMIC DNA]</scope>
    <source>
        <strain evidence="4">PI 553951</strain>
    </source>
</reference>